<gene>
    <name evidence="9" type="ORF">MNBD_NITROSPIRAE03-1683</name>
</gene>
<dbReference type="GO" id="GO:0005829">
    <property type="term" value="C:cytosol"/>
    <property type="evidence" value="ECO:0007669"/>
    <property type="project" value="TreeGrafter"/>
</dbReference>
<dbReference type="GO" id="GO:0031419">
    <property type="term" value="F:cobalamin binding"/>
    <property type="evidence" value="ECO:0007669"/>
    <property type="project" value="InterPro"/>
</dbReference>
<keyword evidence="4" id="KW-0479">Metal-binding</keyword>
<comment type="cofactor">
    <cofactor evidence="1">
        <name>[4Fe-4S] cluster</name>
        <dbReference type="ChEBI" id="CHEBI:49883"/>
    </cofactor>
</comment>
<dbReference type="InterPro" id="IPR007197">
    <property type="entry name" value="rSAM"/>
</dbReference>
<evidence type="ECO:0000256" key="6">
    <source>
        <dbReference type="ARBA" id="ARBA00023014"/>
    </source>
</evidence>
<dbReference type="PANTHER" id="PTHR43409">
    <property type="entry name" value="ANAEROBIC MAGNESIUM-PROTOPORPHYRIN IX MONOMETHYL ESTER CYCLASE-RELATED"/>
    <property type="match status" value="1"/>
</dbReference>
<dbReference type="SMART" id="SM00729">
    <property type="entry name" value="Elp3"/>
    <property type="match status" value="1"/>
</dbReference>
<dbReference type="PROSITE" id="PS01278">
    <property type="entry name" value="MTTASE_RADICAL"/>
    <property type="match status" value="1"/>
</dbReference>
<protein>
    <submittedName>
        <fullName evidence="9">Uncharacterized protein</fullName>
    </submittedName>
</protein>
<dbReference type="PROSITE" id="PS51332">
    <property type="entry name" value="B12_BINDING"/>
    <property type="match status" value="1"/>
</dbReference>
<feature type="domain" description="B12-binding" evidence="7">
    <location>
        <begin position="9"/>
        <end position="142"/>
    </location>
</feature>
<sequence>MKVLLIHPPISMTEDTPPLFNSLPLGLGYIASVLEQNDIDVRIIDGYIEGLNREKLSKELDAYSPDLVGVSVVTPRAKQGLEIARIVKDKSPKTYVVLGGPHITALGQEVVTHDEVDIGVIGEGEKTMLELVKAIENGSDLNSVAGIIYQGKDGQVIRTKSREMIKNLDDLPRPAYHLLPIGKYNPPAAWSKRTDGTYANIITSRGCPHSCTYCDVRITFGRRYRTHSPEHVVDELEYLYKEFKVRNISFRDSIFNLNKERIKQICRLMIKRGLDISWECNGRVNYVDEELLRVMKESGCWQIQYGVESGNQEILNKASRNTTIDQIKEAFKLTKKVGLEVHGYFMVGLPGETKETLKDTIKLAKEISPDLVGFTIAIPFPGTEFFEWAKEHNYLRTDDWNSFVYNTAIVETPQLSINDLLDAQKKALRSYYLRPSQILKQALKMRSFNDLKTNIGYAKVLLFSFKDIYRG</sequence>
<evidence type="ECO:0000256" key="2">
    <source>
        <dbReference type="ARBA" id="ARBA00022485"/>
    </source>
</evidence>
<evidence type="ECO:0000313" key="9">
    <source>
        <dbReference type="EMBL" id="VAX34725.1"/>
    </source>
</evidence>
<dbReference type="InterPro" id="IPR006158">
    <property type="entry name" value="Cobalamin-bd"/>
</dbReference>
<dbReference type="InterPro" id="IPR051198">
    <property type="entry name" value="BchE-like"/>
</dbReference>
<feature type="domain" description="Radical SAM core" evidence="8">
    <location>
        <begin position="193"/>
        <end position="422"/>
    </location>
</feature>
<keyword evidence="5" id="KW-0408">Iron</keyword>
<evidence type="ECO:0000256" key="3">
    <source>
        <dbReference type="ARBA" id="ARBA00022691"/>
    </source>
</evidence>
<dbReference type="InterPro" id="IPR034466">
    <property type="entry name" value="Methyltransferase_Class_B"/>
</dbReference>
<evidence type="ECO:0000259" key="8">
    <source>
        <dbReference type="PROSITE" id="PS51918"/>
    </source>
</evidence>
<organism evidence="9">
    <name type="scientific">hydrothermal vent metagenome</name>
    <dbReference type="NCBI Taxonomy" id="652676"/>
    <lineage>
        <taxon>unclassified sequences</taxon>
        <taxon>metagenomes</taxon>
        <taxon>ecological metagenomes</taxon>
    </lineage>
</organism>
<keyword evidence="3" id="KW-0949">S-adenosyl-L-methionine</keyword>
<dbReference type="InterPro" id="IPR006638">
    <property type="entry name" value="Elp3/MiaA/NifB-like_rSAM"/>
</dbReference>
<name>A0A3B1DSF4_9ZZZZ</name>
<dbReference type="EMBL" id="UOGI01000377">
    <property type="protein sequence ID" value="VAX34725.1"/>
    <property type="molecule type" value="Genomic_DNA"/>
</dbReference>
<dbReference type="Pfam" id="PF04055">
    <property type="entry name" value="Radical_SAM"/>
    <property type="match status" value="1"/>
</dbReference>
<dbReference type="PROSITE" id="PS51918">
    <property type="entry name" value="RADICAL_SAM"/>
    <property type="match status" value="1"/>
</dbReference>
<dbReference type="Gene3D" id="3.40.50.280">
    <property type="entry name" value="Cobalamin-binding domain"/>
    <property type="match status" value="1"/>
</dbReference>
<dbReference type="Pfam" id="PF02310">
    <property type="entry name" value="B12-binding"/>
    <property type="match status" value="1"/>
</dbReference>
<accession>A0A3B1DSF4</accession>
<dbReference type="SUPFAM" id="SSF52242">
    <property type="entry name" value="Cobalamin (vitamin B12)-binding domain"/>
    <property type="match status" value="1"/>
</dbReference>
<dbReference type="CDD" id="cd02068">
    <property type="entry name" value="radical_SAM_B12_BD"/>
    <property type="match status" value="1"/>
</dbReference>
<dbReference type="SUPFAM" id="SSF102114">
    <property type="entry name" value="Radical SAM enzymes"/>
    <property type="match status" value="1"/>
</dbReference>
<dbReference type="GO" id="GO:0046872">
    <property type="term" value="F:metal ion binding"/>
    <property type="evidence" value="ECO:0007669"/>
    <property type="project" value="UniProtKB-KW"/>
</dbReference>
<dbReference type="AlphaFoldDB" id="A0A3B1DSF4"/>
<evidence type="ECO:0000256" key="1">
    <source>
        <dbReference type="ARBA" id="ARBA00001966"/>
    </source>
</evidence>
<dbReference type="InterPro" id="IPR058240">
    <property type="entry name" value="rSAM_sf"/>
</dbReference>
<dbReference type="PANTHER" id="PTHR43409:SF16">
    <property type="entry name" value="SLR0320 PROTEIN"/>
    <property type="match status" value="1"/>
</dbReference>
<dbReference type="GO" id="GO:0051539">
    <property type="term" value="F:4 iron, 4 sulfur cluster binding"/>
    <property type="evidence" value="ECO:0007669"/>
    <property type="project" value="UniProtKB-KW"/>
</dbReference>
<evidence type="ECO:0000256" key="4">
    <source>
        <dbReference type="ARBA" id="ARBA00022723"/>
    </source>
</evidence>
<dbReference type="InterPro" id="IPR020612">
    <property type="entry name" value="Methylthiotransferase_CS"/>
</dbReference>
<dbReference type="SFLD" id="SFLDG01082">
    <property type="entry name" value="B12-binding_domain_containing"/>
    <property type="match status" value="1"/>
</dbReference>
<dbReference type="CDD" id="cd01335">
    <property type="entry name" value="Radical_SAM"/>
    <property type="match status" value="1"/>
</dbReference>
<keyword evidence="2" id="KW-0004">4Fe-4S</keyword>
<dbReference type="SFLD" id="SFLDS00029">
    <property type="entry name" value="Radical_SAM"/>
    <property type="match status" value="1"/>
</dbReference>
<dbReference type="InterPro" id="IPR036724">
    <property type="entry name" value="Cobalamin-bd_sf"/>
</dbReference>
<evidence type="ECO:0000256" key="5">
    <source>
        <dbReference type="ARBA" id="ARBA00023004"/>
    </source>
</evidence>
<keyword evidence="6" id="KW-0411">Iron-sulfur</keyword>
<proteinExistence type="predicted"/>
<evidence type="ECO:0000259" key="7">
    <source>
        <dbReference type="PROSITE" id="PS51332"/>
    </source>
</evidence>
<dbReference type="Gene3D" id="3.80.30.20">
    <property type="entry name" value="tm_1862 like domain"/>
    <property type="match status" value="1"/>
</dbReference>
<reference evidence="9" key="1">
    <citation type="submission" date="2018-06" db="EMBL/GenBank/DDBJ databases">
        <authorList>
            <person name="Zhirakovskaya E."/>
        </authorList>
    </citation>
    <scope>NUCLEOTIDE SEQUENCE</scope>
</reference>
<dbReference type="SFLD" id="SFLDG01123">
    <property type="entry name" value="methyltransferase_(Class_B)"/>
    <property type="match status" value="1"/>
</dbReference>
<dbReference type="GO" id="GO:0003824">
    <property type="term" value="F:catalytic activity"/>
    <property type="evidence" value="ECO:0007669"/>
    <property type="project" value="InterPro"/>
</dbReference>
<dbReference type="InterPro" id="IPR023404">
    <property type="entry name" value="rSAM_horseshoe"/>
</dbReference>